<evidence type="ECO:0000313" key="3">
    <source>
        <dbReference type="Proteomes" id="UP000019494"/>
    </source>
</evidence>
<evidence type="ECO:0000256" key="1">
    <source>
        <dbReference type="SAM" id="MobiDB-lite"/>
    </source>
</evidence>
<evidence type="ECO:0008006" key="4">
    <source>
        <dbReference type="Google" id="ProtNLM"/>
    </source>
</evidence>
<dbReference type="Proteomes" id="UP000019494">
    <property type="component" value="Unassembled WGS sequence"/>
</dbReference>
<comment type="caution">
    <text evidence="2">The sequence shown here is derived from an EMBL/GenBank/DDBJ whole genome shotgun (WGS) entry which is preliminary data.</text>
</comment>
<dbReference type="InterPro" id="IPR042001">
    <property type="entry name" value="Sortase_F"/>
</dbReference>
<reference evidence="3" key="1">
    <citation type="submission" date="2013-08" db="EMBL/GenBank/DDBJ databases">
        <title>Intrasporangium oryzae NRRL B-24470.</title>
        <authorList>
            <person name="Liu H."/>
            <person name="Wang G."/>
        </authorList>
    </citation>
    <scope>NUCLEOTIDE SEQUENCE [LARGE SCALE GENOMIC DNA]</scope>
    <source>
        <strain evidence="3">Q5-1</strain>
    </source>
</reference>
<name>W9GKZ6_9MICO</name>
<sequence>MAAKGRARDLTVRAFGVLALLTGIWILVFQPLGQAPAAPVTVTAPATSEPAQVTGSTPPSLPTSQVPGIAATEPTAPAPRQASTLPSTPPSPQPSPRRSSCRAGVPARLVIPALGVNAAFERIGVDRNAPADAAGNRPLGNPVDRRNAGWYEPGPQPGSGQGTVLINGHTYRNGSAIFKESFAARVQTGQRIDILQANGSTCSYRIERIWRTVDSKRDYPAIVAREGLYDSSGPRTSLPRDVRGPLERPHPELPRHQHRHRDADRPVSAARSSRPTQRRRPSSQPITSPTRPAIATPA</sequence>
<dbReference type="AlphaFoldDB" id="W9GKZ6"/>
<feature type="compositionally biased region" description="Polar residues" evidence="1">
    <location>
        <begin position="49"/>
        <end position="66"/>
    </location>
</feature>
<dbReference type="Gene3D" id="2.40.260.10">
    <property type="entry name" value="Sortase"/>
    <property type="match status" value="1"/>
</dbReference>
<feature type="region of interest" description="Disordered" evidence="1">
    <location>
        <begin position="48"/>
        <end position="102"/>
    </location>
</feature>
<dbReference type="OrthoDB" id="525039at2"/>
<accession>W9GKZ6</accession>
<dbReference type="EMBL" id="AWQS01000033">
    <property type="protein sequence ID" value="EWT06780.1"/>
    <property type="molecule type" value="Genomic_DNA"/>
</dbReference>
<dbReference type="CDD" id="cd05829">
    <property type="entry name" value="Sortase_F"/>
    <property type="match status" value="1"/>
</dbReference>
<feature type="region of interest" description="Disordered" evidence="1">
    <location>
        <begin position="229"/>
        <end position="298"/>
    </location>
</feature>
<keyword evidence="3" id="KW-1185">Reference proteome</keyword>
<dbReference type="RefSeq" id="WP_034714716.1">
    <property type="nucleotide sequence ID" value="NZ_AWQS01000033.1"/>
</dbReference>
<gene>
    <name evidence="2" type="ORF">N864_17395</name>
</gene>
<dbReference type="InterPro" id="IPR023365">
    <property type="entry name" value="Sortase_dom-sf"/>
</dbReference>
<evidence type="ECO:0000313" key="2">
    <source>
        <dbReference type="EMBL" id="EWT06780.1"/>
    </source>
</evidence>
<protein>
    <recommendedName>
        <fullName evidence="4">Sortase</fullName>
    </recommendedName>
</protein>
<organism evidence="2 3">
    <name type="scientific">Intrasporangium chromatireducens Q5-1</name>
    <dbReference type="NCBI Taxonomy" id="584657"/>
    <lineage>
        <taxon>Bacteria</taxon>
        <taxon>Bacillati</taxon>
        <taxon>Actinomycetota</taxon>
        <taxon>Actinomycetes</taxon>
        <taxon>Micrococcales</taxon>
        <taxon>Intrasporangiaceae</taxon>
        <taxon>Intrasporangium</taxon>
    </lineage>
</organism>
<feature type="compositionally biased region" description="Basic and acidic residues" evidence="1">
    <location>
        <begin position="238"/>
        <end position="265"/>
    </location>
</feature>
<proteinExistence type="predicted"/>